<sequence length="64" mass="7029">MNPPSVPSGATIIYDDALSSQYKDNNHSISLQQNDNLTSWLHGLHSRTMSAGPANTFYNYSGQN</sequence>
<keyword evidence="2" id="KW-1185">Reference proteome</keyword>
<gene>
    <name evidence="1" type="ORF">F511_46182</name>
</gene>
<organism evidence="1 2">
    <name type="scientific">Dorcoceras hygrometricum</name>
    <dbReference type="NCBI Taxonomy" id="472368"/>
    <lineage>
        <taxon>Eukaryota</taxon>
        <taxon>Viridiplantae</taxon>
        <taxon>Streptophyta</taxon>
        <taxon>Embryophyta</taxon>
        <taxon>Tracheophyta</taxon>
        <taxon>Spermatophyta</taxon>
        <taxon>Magnoliopsida</taxon>
        <taxon>eudicotyledons</taxon>
        <taxon>Gunneridae</taxon>
        <taxon>Pentapetalae</taxon>
        <taxon>asterids</taxon>
        <taxon>lamiids</taxon>
        <taxon>Lamiales</taxon>
        <taxon>Gesneriaceae</taxon>
        <taxon>Didymocarpoideae</taxon>
        <taxon>Trichosporeae</taxon>
        <taxon>Loxocarpinae</taxon>
        <taxon>Dorcoceras</taxon>
    </lineage>
</organism>
<dbReference type="EMBL" id="KV092985">
    <property type="protein sequence ID" value="KZT76793.1"/>
    <property type="molecule type" value="Genomic_DNA"/>
</dbReference>
<dbReference type="Proteomes" id="UP000250235">
    <property type="component" value="Unassembled WGS sequence"/>
</dbReference>
<dbReference type="AlphaFoldDB" id="A0A2Z7A167"/>
<reference evidence="1 2" key="1">
    <citation type="journal article" date="2015" name="Proc. Natl. Acad. Sci. U.S.A.">
        <title>The resurrection genome of Boea hygrometrica: A blueprint for survival of dehydration.</title>
        <authorList>
            <person name="Xiao L."/>
            <person name="Yang G."/>
            <person name="Zhang L."/>
            <person name="Yang X."/>
            <person name="Zhao S."/>
            <person name="Ji Z."/>
            <person name="Zhou Q."/>
            <person name="Hu M."/>
            <person name="Wang Y."/>
            <person name="Chen M."/>
            <person name="Xu Y."/>
            <person name="Jin H."/>
            <person name="Xiao X."/>
            <person name="Hu G."/>
            <person name="Bao F."/>
            <person name="Hu Y."/>
            <person name="Wan P."/>
            <person name="Li L."/>
            <person name="Deng X."/>
            <person name="Kuang T."/>
            <person name="Xiang C."/>
            <person name="Zhu J.K."/>
            <person name="Oliver M.J."/>
            <person name="He Y."/>
        </authorList>
    </citation>
    <scope>NUCLEOTIDE SEQUENCE [LARGE SCALE GENOMIC DNA]</scope>
    <source>
        <strain evidence="2">cv. XS01</strain>
    </source>
</reference>
<name>A0A2Z7A167_9LAMI</name>
<dbReference type="OrthoDB" id="762072at2759"/>
<dbReference type="PANTHER" id="PTHR46445:SF3">
    <property type="entry name" value="RNA POLYMERASE II DEGRADATION FACTOR-LIKE PROTEIN (DUF1296)-RELATED"/>
    <property type="match status" value="1"/>
</dbReference>
<protein>
    <submittedName>
        <fullName evidence="1">Uncharacterized protein</fullName>
    </submittedName>
</protein>
<proteinExistence type="predicted"/>
<evidence type="ECO:0000313" key="1">
    <source>
        <dbReference type="EMBL" id="KZT76793.1"/>
    </source>
</evidence>
<evidence type="ECO:0000313" key="2">
    <source>
        <dbReference type="Proteomes" id="UP000250235"/>
    </source>
</evidence>
<dbReference type="PANTHER" id="PTHR46445">
    <property type="entry name" value="RNA POLYMERASE II DEGRADATION FACTOR-LIKE PROTEIN (DUF1296)"/>
    <property type="match status" value="1"/>
</dbReference>
<accession>A0A2Z7A167</accession>